<dbReference type="EMBL" id="LT841358">
    <property type="protein sequence ID" value="SMH70382.1"/>
    <property type="molecule type" value="Genomic_DNA"/>
</dbReference>
<proteinExistence type="predicted"/>
<dbReference type="Proteomes" id="UP000230607">
    <property type="component" value="Chromosome 1"/>
</dbReference>
<evidence type="ECO:0000313" key="1">
    <source>
        <dbReference type="EMBL" id="SMH70382.1"/>
    </source>
</evidence>
<reference evidence="2" key="1">
    <citation type="submission" date="2017-03" db="EMBL/GenBank/DDBJ databases">
        <authorList>
            <person name="Herbold C."/>
        </authorList>
    </citation>
    <scope>NUCLEOTIDE SEQUENCE [LARGE SCALE GENOMIC DNA]</scope>
</reference>
<keyword evidence="2" id="KW-1185">Reference proteome</keyword>
<sequence length="120" mass="13987">MYIVQGSSALDKYDLKKSHQALKMLLIDRSNEFRIFAQGIGYPINTNNWELIVLNFCLDFVDCFNVMSGENSLDHNQIHKCMTLIRQIARGKSNMTEMTHIENTAYLIAEDFKSIYKRME</sequence>
<accession>A0A2H1FC92</accession>
<dbReference type="AlphaFoldDB" id="A0A2H1FC92"/>
<evidence type="ECO:0000313" key="2">
    <source>
        <dbReference type="Proteomes" id="UP000230607"/>
    </source>
</evidence>
<name>A0A2H1FC92_9ARCH</name>
<organism evidence="1 2">
    <name type="scientific">Candidatus Nitrosotalea okcheonensis</name>
    <dbReference type="NCBI Taxonomy" id="1903276"/>
    <lineage>
        <taxon>Archaea</taxon>
        <taxon>Nitrososphaerota</taxon>
        <taxon>Nitrososphaeria</taxon>
        <taxon>Nitrosotaleales</taxon>
        <taxon>Nitrosotaleaceae</taxon>
        <taxon>Nitrosotalea</taxon>
    </lineage>
</organism>
<gene>
    <name evidence="1" type="ORF">NCS_10189</name>
</gene>
<protein>
    <submittedName>
        <fullName evidence="1">Uncharacterized protein</fullName>
    </submittedName>
</protein>